<dbReference type="InterPro" id="IPR040044">
    <property type="entry name" value="SRR1L"/>
</dbReference>
<dbReference type="AlphaFoldDB" id="A0A8H5BWQ2"/>
<dbReference type="EMBL" id="JAACJJ010000001">
    <property type="protein sequence ID" value="KAF5330962.1"/>
    <property type="molecule type" value="Genomic_DNA"/>
</dbReference>
<sequence length="217" mass="24218">MALLMAANISSSFSYADFTPVKPRKNRKNRPQRTELPISPPVIDALRAQLRADDWFAQCSHVIEREWTAKFSRSTNARVVCLGLGSPSASPIARTQLAFLVELSLTICGASYAVAYGTGTLRHHTVLFSAIIPDVICLYDPVFSADDSVLFSAMNMHVLPWANSAPEYALDKETPTLWFMPHCDMELYEALLRANWTPESLASCFLLGNQLQEYIDK</sequence>
<keyword evidence="4" id="KW-1185">Reference proteome</keyword>
<evidence type="ECO:0000313" key="3">
    <source>
        <dbReference type="EMBL" id="KAF5330962.1"/>
    </source>
</evidence>
<dbReference type="GO" id="GO:0005737">
    <property type="term" value="C:cytoplasm"/>
    <property type="evidence" value="ECO:0007669"/>
    <property type="project" value="TreeGrafter"/>
</dbReference>
<comment type="caution">
    <text evidence="3">The sequence shown here is derived from an EMBL/GenBank/DDBJ whole genome shotgun (WGS) entry which is preliminary data.</text>
</comment>
<dbReference type="InterPro" id="IPR012942">
    <property type="entry name" value="SRR1-like"/>
</dbReference>
<evidence type="ECO:0000313" key="4">
    <source>
        <dbReference type="Proteomes" id="UP000567179"/>
    </source>
</evidence>
<feature type="domain" description="SRR1-like" evidence="2">
    <location>
        <begin position="72"/>
        <end position="216"/>
    </location>
</feature>
<evidence type="ECO:0000256" key="1">
    <source>
        <dbReference type="ARBA" id="ARBA00009856"/>
    </source>
</evidence>
<dbReference type="OrthoDB" id="551431at2759"/>
<comment type="similarity">
    <text evidence="1">Belongs to the SRR1 family.</text>
</comment>
<protein>
    <recommendedName>
        <fullName evidence="2">SRR1-like domain-containing protein</fullName>
    </recommendedName>
</protein>
<name>A0A8H5BWQ2_9AGAR</name>
<proteinExistence type="inferred from homology"/>
<gene>
    <name evidence="3" type="ORF">D9619_005996</name>
</gene>
<dbReference type="PANTHER" id="PTHR28626">
    <property type="entry name" value="SRR1-LIKE PROTEIN"/>
    <property type="match status" value="1"/>
</dbReference>
<dbReference type="Proteomes" id="UP000567179">
    <property type="component" value="Unassembled WGS sequence"/>
</dbReference>
<reference evidence="3 4" key="1">
    <citation type="journal article" date="2020" name="ISME J.">
        <title>Uncovering the hidden diversity of litter-decomposition mechanisms in mushroom-forming fungi.</title>
        <authorList>
            <person name="Floudas D."/>
            <person name="Bentzer J."/>
            <person name="Ahren D."/>
            <person name="Johansson T."/>
            <person name="Persson P."/>
            <person name="Tunlid A."/>
        </authorList>
    </citation>
    <scope>NUCLEOTIDE SEQUENCE [LARGE SCALE GENOMIC DNA]</scope>
    <source>
        <strain evidence="3 4">CBS 101986</strain>
    </source>
</reference>
<dbReference type="Pfam" id="PF07985">
    <property type="entry name" value="SRR1"/>
    <property type="match status" value="1"/>
</dbReference>
<accession>A0A8H5BWQ2</accession>
<evidence type="ECO:0000259" key="2">
    <source>
        <dbReference type="Pfam" id="PF07985"/>
    </source>
</evidence>
<organism evidence="3 4">
    <name type="scientific">Psilocybe cf. subviscida</name>
    <dbReference type="NCBI Taxonomy" id="2480587"/>
    <lineage>
        <taxon>Eukaryota</taxon>
        <taxon>Fungi</taxon>
        <taxon>Dikarya</taxon>
        <taxon>Basidiomycota</taxon>
        <taxon>Agaricomycotina</taxon>
        <taxon>Agaricomycetes</taxon>
        <taxon>Agaricomycetidae</taxon>
        <taxon>Agaricales</taxon>
        <taxon>Agaricineae</taxon>
        <taxon>Strophariaceae</taxon>
        <taxon>Psilocybe</taxon>
    </lineage>
</organism>
<dbReference type="GO" id="GO:0005634">
    <property type="term" value="C:nucleus"/>
    <property type="evidence" value="ECO:0007669"/>
    <property type="project" value="TreeGrafter"/>
</dbReference>
<dbReference type="PANTHER" id="PTHR28626:SF3">
    <property type="entry name" value="SRR1-LIKE PROTEIN"/>
    <property type="match status" value="1"/>
</dbReference>